<dbReference type="EMBL" id="JALANJ010000003">
    <property type="protein sequence ID" value="MCY8119596.1"/>
    <property type="molecule type" value="Genomic_DNA"/>
</dbReference>
<evidence type="ECO:0000313" key="2">
    <source>
        <dbReference type="Proteomes" id="UP001070352"/>
    </source>
</evidence>
<organism evidence="1 2">
    <name type="scientific">Bacillus spizizenii</name>
    <name type="common">Bacillus subtilis subsp. spizizenii</name>
    <dbReference type="NCBI Taxonomy" id="96241"/>
    <lineage>
        <taxon>Bacteria</taxon>
        <taxon>Bacillati</taxon>
        <taxon>Bacillota</taxon>
        <taxon>Bacilli</taxon>
        <taxon>Bacillales</taxon>
        <taxon>Bacillaceae</taxon>
        <taxon>Bacillus</taxon>
    </lineage>
</organism>
<dbReference type="AlphaFoldDB" id="A0A9Q4H812"/>
<sequence>MAVETKDERLYIRTTATKKQFVEQLAEKYTKGNVNALFDKLVEELMEEEGED</sequence>
<proteinExistence type="predicted"/>
<dbReference type="Proteomes" id="UP001070352">
    <property type="component" value="Unassembled WGS sequence"/>
</dbReference>
<reference evidence="1" key="1">
    <citation type="submission" date="2022-02" db="EMBL/GenBank/DDBJ databases">
        <title>Crop Bioprotection Bacillus Genome Sequencing.</title>
        <authorList>
            <person name="Dunlap C."/>
        </authorList>
    </citation>
    <scope>NUCLEOTIDE SEQUENCE</scope>
    <source>
        <strain evidence="1">M18B4</strain>
    </source>
</reference>
<gene>
    <name evidence="1" type="ORF">MOC45_03080</name>
</gene>
<evidence type="ECO:0000313" key="1">
    <source>
        <dbReference type="EMBL" id="MCY8119596.1"/>
    </source>
</evidence>
<name>A0A9Q4H812_BACSC</name>
<accession>A0A9Q4H812</accession>
<comment type="caution">
    <text evidence="1">The sequence shown here is derived from an EMBL/GenBank/DDBJ whole genome shotgun (WGS) entry which is preliminary data.</text>
</comment>
<protein>
    <submittedName>
        <fullName evidence="1">Uncharacterized protein</fullName>
    </submittedName>
</protein>